<dbReference type="GO" id="GO:0016747">
    <property type="term" value="F:acyltransferase activity, transferring groups other than amino-acyl groups"/>
    <property type="evidence" value="ECO:0007669"/>
    <property type="project" value="InterPro"/>
</dbReference>
<organism evidence="4 5">
    <name type="scientific">Humidesulfovibrio mexicanus</name>
    <dbReference type="NCBI Taxonomy" id="147047"/>
    <lineage>
        <taxon>Bacteria</taxon>
        <taxon>Pseudomonadati</taxon>
        <taxon>Thermodesulfobacteriota</taxon>
        <taxon>Desulfovibrionia</taxon>
        <taxon>Desulfovibrionales</taxon>
        <taxon>Desulfovibrionaceae</taxon>
        <taxon>Humidesulfovibrio</taxon>
    </lineage>
</organism>
<feature type="transmembrane region" description="Helical" evidence="1">
    <location>
        <begin position="176"/>
        <end position="195"/>
    </location>
</feature>
<keyword evidence="1" id="KW-0812">Transmembrane</keyword>
<keyword evidence="5" id="KW-1185">Reference proteome</keyword>
<protein>
    <submittedName>
        <fullName evidence="4">Peptidoglycan/LPS O-acetylase OafA/YrhL, contains acyltransferase and SGNH-hydrolase domains</fullName>
    </submittedName>
</protein>
<evidence type="ECO:0000259" key="3">
    <source>
        <dbReference type="Pfam" id="PF19040"/>
    </source>
</evidence>
<feature type="transmembrane region" description="Helical" evidence="1">
    <location>
        <begin position="346"/>
        <end position="368"/>
    </location>
</feature>
<evidence type="ECO:0000259" key="2">
    <source>
        <dbReference type="Pfam" id="PF01757"/>
    </source>
</evidence>
<sequence length="673" mass="75935">MRHPGQRLMLAHAKGSDYRADIDGLRALAVLLVIGFHAYPTMVPAGFVGVDIFFVISGYLISSKIAEELQHGSFSFFSFYGKRIRRIFPSLVVTLVCVVIIGWLVLLPVELKQLGKHALFSSFFLSNYVFWSESGYFDTGATVKPLLHLWSLGIEEQFYLLWPLFLWFFWKNRVSLFFASFVLVVFSLGYNLIAIQADKATVFFSPFSRFWELGAGAALALIKNKSCQTNSGFIFYSFVHILRSRFINWGRLCLPWLSVTGLTLIGYSLFLITPQSAFPGWLTLLPVIGTVLIIAAGPTPLVNRVMLSNKVLVRIGVFSYPLYLIHWPLLSFQHIINHGDLTSQQALLLVSVSIVCAVVIYYLVEYPLRFKINKIKSTQFLIASMLFVFFISCAIFFSNKEMFFSHDAVLAEKVAEQLVIGKIKKPEAFSFVQGAFVLRSDGDFAGTVLFVGDSHATHYWHAMQGARERVRNKSLKPYSAAYIDLPIGEPVPAKFLADKSIHRIVFSYFWAYRYGSDKVDYAARGAGLGPNRNVPFMKQMPADDMAQLDERILSAAKSAQRNGKEVVFILDNPFGVEFDPFTFFKRSWMGYSLNIPNPLARTIAIERTEPIRSRIISIAGKAGATIIDPMKTLCNGVFCPVVSEDGVLMYRDYDHISPRASSEHVRYLDPLFE</sequence>
<keyword evidence="1" id="KW-1133">Transmembrane helix</keyword>
<dbReference type="PANTHER" id="PTHR23028">
    <property type="entry name" value="ACETYLTRANSFERASE"/>
    <property type="match status" value="1"/>
</dbReference>
<feature type="transmembrane region" description="Helical" evidence="1">
    <location>
        <begin position="20"/>
        <end position="39"/>
    </location>
</feature>
<dbReference type="Pfam" id="PF19040">
    <property type="entry name" value="SGNH"/>
    <property type="match status" value="1"/>
</dbReference>
<dbReference type="InterPro" id="IPR043968">
    <property type="entry name" value="SGNH"/>
</dbReference>
<dbReference type="OrthoDB" id="5501619at2"/>
<feature type="transmembrane region" description="Helical" evidence="1">
    <location>
        <begin position="118"/>
        <end position="137"/>
    </location>
</feature>
<feature type="domain" description="Acyltransferase 3" evidence="2">
    <location>
        <begin position="20"/>
        <end position="361"/>
    </location>
</feature>
<dbReference type="PANTHER" id="PTHR23028:SF53">
    <property type="entry name" value="ACYL_TRANSF_3 DOMAIN-CONTAINING PROTEIN"/>
    <property type="match status" value="1"/>
</dbReference>
<feature type="transmembrane region" description="Helical" evidence="1">
    <location>
        <begin position="311"/>
        <end position="330"/>
    </location>
</feature>
<dbReference type="Pfam" id="PF01757">
    <property type="entry name" value="Acyl_transf_3"/>
    <property type="match status" value="1"/>
</dbReference>
<feature type="domain" description="SGNH" evidence="3">
    <location>
        <begin position="442"/>
        <end position="662"/>
    </location>
</feature>
<dbReference type="GO" id="GO:0016020">
    <property type="term" value="C:membrane"/>
    <property type="evidence" value="ECO:0007669"/>
    <property type="project" value="TreeGrafter"/>
</dbReference>
<keyword evidence="4" id="KW-0378">Hydrolase</keyword>
<reference evidence="4 5" key="1">
    <citation type="submission" date="2017-06" db="EMBL/GenBank/DDBJ databases">
        <authorList>
            <person name="Kim H.J."/>
            <person name="Triplett B.A."/>
        </authorList>
    </citation>
    <scope>NUCLEOTIDE SEQUENCE [LARGE SCALE GENOMIC DNA]</scope>
    <source>
        <strain evidence="4 5">DSM 13116</strain>
    </source>
</reference>
<dbReference type="EMBL" id="FZOC01000002">
    <property type="protein sequence ID" value="SNR79877.1"/>
    <property type="molecule type" value="Genomic_DNA"/>
</dbReference>
<evidence type="ECO:0000256" key="1">
    <source>
        <dbReference type="SAM" id="Phobius"/>
    </source>
</evidence>
<dbReference type="AlphaFoldDB" id="A0A238Z974"/>
<name>A0A238Z974_9BACT</name>
<proteinExistence type="predicted"/>
<feature type="transmembrane region" description="Helical" evidence="1">
    <location>
        <begin position="87"/>
        <end position="106"/>
    </location>
</feature>
<keyword evidence="4" id="KW-0808">Transferase</keyword>
<dbReference type="Proteomes" id="UP000198324">
    <property type="component" value="Unassembled WGS sequence"/>
</dbReference>
<dbReference type="GO" id="GO:0009103">
    <property type="term" value="P:lipopolysaccharide biosynthetic process"/>
    <property type="evidence" value="ECO:0007669"/>
    <property type="project" value="TreeGrafter"/>
</dbReference>
<feature type="transmembrane region" description="Helical" evidence="1">
    <location>
        <begin position="380"/>
        <end position="397"/>
    </location>
</feature>
<keyword evidence="4" id="KW-0012">Acyltransferase</keyword>
<keyword evidence="1" id="KW-0472">Membrane</keyword>
<dbReference type="InterPro" id="IPR050879">
    <property type="entry name" value="Acyltransferase_3"/>
</dbReference>
<evidence type="ECO:0000313" key="5">
    <source>
        <dbReference type="Proteomes" id="UP000198324"/>
    </source>
</evidence>
<dbReference type="GO" id="GO:0016787">
    <property type="term" value="F:hydrolase activity"/>
    <property type="evidence" value="ECO:0007669"/>
    <property type="project" value="UniProtKB-KW"/>
</dbReference>
<feature type="transmembrane region" description="Helical" evidence="1">
    <location>
        <begin position="278"/>
        <end position="299"/>
    </location>
</feature>
<evidence type="ECO:0000313" key="4">
    <source>
        <dbReference type="EMBL" id="SNR79877.1"/>
    </source>
</evidence>
<feature type="transmembrane region" description="Helical" evidence="1">
    <location>
        <begin position="149"/>
        <end position="170"/>
    </location>
</feature>
<gene>
    <name evidence="4" type="ORF">SAMN04488503_1349</name>
</gene>
<accession>A0A238Z974</accession>
<feature type="transmembrane region" description="Helical" evidence="1">
    <location>
        <begin position="252"/>
        <end position="272"/>
    </location>
</feature>
<dbReference type="RefSeq" id="WP_143337316.1">
    <property type="nucleotide sequence ID" value="NZ_FZOC01000002.1"/>
</dbReference>
<dbReference type="InterPro" id="IPR002656">
    <property type="entry name" value="Acyl_transf_3_dom"/>
</dbReference>